<dbReference type="EMBL" id="CP114014">
    <property type="protein sequence ID" value="XAY06266.1"/>
    <property type="molecule type" value="Genomic_DNA"/>
</dbReference>
<dbReference type="AlphaFoldDB" id="A0AAU7AXB4"/>
<accession>A0AAU7AXB4</accession>
<feature type="domain" description="HD" evidence="3">
    <location>
        <begin position="67"/>
        <end position="143"/>
    </location>
</feature>
<dbReference type="Pfam" id="PF01966">
    <property type="entry name" value="HD"/>
    <property type="match status" value="1"/>
</dbReference>
<feature type="region of interest" description="Disordered" evidence="2">
    <location>
        <begin position="1"/>
        <end position="25"/>
    </location>
</feature>
<name>A0AAU7AXB4_9ACTN</name>
<dbReference type="RefSeq" id="WP_354697503.1">
    <property type="nucleotide sequence ID" value="NZ_CP114014.1"/>
</dbReference>
<dbReference type="PANTHER" id="PTHR47545:SF1">
    <property type="entry name" value="MULTIFUNCTIONAL CCA PROTEIN"/>
    <property type="match status" value="1"/>
</dbReference>
<evidence type="ECO:0000256" key="1">
    <source>
        <dbReference type="ARBA" id="ARBA00022741"/>
    </source>
</evidence>
<dbReference type="InterPro" id="IPR050124">
    <property type="entry name" value="tRNA_CCA-adding_enzyme"/>
</dbReference>
<dbReference type="NCBIfam" id="TIGR00277">
    <property type="entry name" value="HDIG"/>
    <property type="match status" value="1"/>
</dbReference>
<dbReference type="Pfam" id="PF13671">
    <property type="entry name" value="AAA_33"/>
    <property type="match status" value="1"/>
</dbReference>
<dbReference type="InterPro" id="IPR006675">
    <property type="entry name" value="HDIG_dom"/>
</dbReference>
<dbReference type="CDD" id="cd00077">
    <property type="entry name" value="HDc"/>
    <property type="match status" value="1"/>
</dbReference>
<evidence type="ECO:0000256" key="2">
    <source>
        <dbReference type="SAM" id="MobiDB-lite"/>
    </source>
</evidence>
<evidence type="ECO:0000313" key="4">
    <source>
        <dbReference type="EMBL" id="XAY06266.1"/>
    </source>
</evidence>
<protein>
    <recommendedName>
        <fullName evidence="3">HD domain-containing protein</fullName>
    </recommendedName>
</protein>
<proteinExistence type="predicted"/>
<dbReference type="InterPro" id="IPR006674">
    <property type="entry name" value="HD_domain"/>
</dbReference>
<evidence type="ECO:0000259" key="3">
    <source>
        <dbReference type="Pfam" id="PF01966"/>
    </source>
</evidence>
<dbReference type="InterPro" id="IPR003607">
    <property type="entry name" value="HD/PDEase_dom"/>
</dbReference>
<dbReference type="Gene3D" id="3.40.50.300">
    <property type="entry name" value="P-loop containing nucleotide triphosphate hydrolases"/>
    <property type="match status" value="1"/>
</dbReference>
<dbReference type="PANTHER" id="PTHR47545">
    <property type="entry name" value="MULTIFUNCTIONAL CCA PROTEIN"/>
    <property type="match status" value="1"/>
</dbReference>
<dbReference type="KEGG" id="parq:DSM112329_03134"/>
<dbReference type="InterPro" id="IPR027417">
    <property type="entry name" value="P-loop_NTPase"/>
</dbReference>
<organism evidence="4">
    <name type="scientific">Paraconexibacter sp. AEG42_29</name>
    <dbReference type="NCBI Taxonomy" id="2997339"/>
    <lineage>
        <taxon>Bacteria</taxon>
        <taxon>Bacillati</taxon>
        <taxon>Actinomycetota</taxon>
        <taxon>Thermoleophilia</taxon>
        <taxon>Solirubrobacterales</taxon>
        <taxon>Paraconexibacteraceae</taxon>
        <taxon>Paraconexibacter</taxon>
    </lineage>
</organism>
<dbReference type="SUPFAM" id="SSF109604">
    <property type="entry name" value="HD-domain/PDEase-like"/>
    <property type="match status" value="1"/>
</dbReference>
<dbReference type="SUPFAM" id="SSF52540">
    <property type="entry name" value="P-loop containing nucleoside triphosphate hydrolases"/>
    <property type="match status" value="1"/>
</dbReference>
<sequence>MTTHAHRAALPPAPKPGDACPPLEPLGSDHAWLGALAGVQQSADHHGEGDVLRHTQMVADELLADARWQALEAATRNELWLAALLHDVGKPATTRLEDGRWRAPGHARRGAIIARRVLWEAGVDPAARERICALVRHHMVPHFLIDAPAAEATRRAIAIALEWGGGAAPQYLLTRADALGRIAADRDAMATNVELFAELCRDLGCLDTAYPFATAHARFTFFGRGDRDPAYAAHDTTRSRVVLLSGLPGAGKDLWIHRHGDGRPVVSLDDLRRARGARRSDKAAQGQIIQQARELARTHLRAGEPFVWNATNLSAQMRRQLIDLFASYDAHVTIVAVEAPATDLDRRNRDREHPVPADALERMLGQWEAPTLTECHELVVWDATSP</sequence>
<reference evidence="4" key="1">
    <citation type="submission" date="2022-12" db="EMBL/GenBank/DDBJ databases">
        <title>Paraconexibacter alkalitolerans sp. nov. and Baekduia alba sp. nov., isolated from soil and emended description of the genera Paraconexibacter (Chun et al., 2020) and Baekduia (An et al., 2020).</title>
        <authorList>
            <person name="Vieira S."/>
            <person name="Huber K.J."/>
            <person name="Geppert A."/>
            <person name="Wolf J."/>
            <person name="Neumann-Schaal M."/>
            <person name="Muesken M."/>
            <person name="Overmann J."/>
        </authorList>
    </citation>
    <scope>NUCLEOTIDE SEQUENCE</scope>
    <source>
        <strain evidence="4">AEG42_29</strain>
    </source>
</reference>
<dbReference type="Gene3D" id="1.10.3090.10">
    <property type="entry name" value="cca-adding enzyme, domain 2"/>
    <property type="match status" value="1"/>
</dbReference>
<keyword evidence="1" id="KW-0547">Nucleotide-binding</keyword>
<dbReference type="GO" id="GO:0000166">
    <property type="term" value="F:nucleotide binding"/>
    <property type="evidence" value="ECO:0007669"/>
    <property type="project" value="UniProtKB-KW"/>
</dbReference>
<gene>
    <name evidence="4" type="ORF">DSM112329_03134</name>
</gene>